<dbReference type="InterPro" id="IPR024516">
    <property type="entry name" value="Mce_C"/>
</dbReference>
<reference evidence="4 5" key="1">
    <citation type="submission" date="2020-07" db="EMBL/GenBank/DDBJ databases">
        <title>Draft genome sequence of four isobutane-metabolizing strains capable of cometabolically degrading diverse ether contaminants.</title>
        <authorList>
            <person name="Chen W."/>
            <person name="Faulkner N."/>
            <person name="Smith C."/>
            <person name="Hyman M."/>
        </authorList>
    </citation>
    <scope>NUCLEOTIDE SEQUENCE [LARGE SCALE GENOMIC DNA]</scope>
    <source>
        <strain evidence="4 5">2A</strain>
    </source>
</reference>
<dbReference type="KEGG" id="mflu:HZU40_17450"/>
<accession>A0A7G8P6X0</accession>
<dbReference type="PANTHER" id="PTHR33371">
    <property type="entry name" value="INTERMEMBRANE PHOSPHOLIPID TRANSPORT SYSTEM BINDING PROTEIN MLAD-RELATED"/>
    <property type="match status" value="1"/>
</dbReference>
<name>A0A7G8P6X0_9MYCO</name>
<dbReference type="Pfam" id="PF11887">
    <property type="entry name" value="Mce4_CUP1"/>
    <property type="match status" value="1"/>
</dbReference>
<protein>
    <submittedName>
        <fullName evidence="4">MCE family protein</fullName>
    </submittedName>
</protein>
<feature type="domain" description="Mammalian cell entry C-terminal" evidence="3">
    <location>
        <begin position="142"/>
        <end position="359"/>
    </location>
</feature>
<keyword evidence="1" id="KW-0472">Membrane</keyword>
<keyword evidence="1" id="KW-1133">Transmembrane helix</keyword>
<gene>
    <name evidence="4" type="ORF">HZU40_17450</name>
</gene>
<evidence type="ECO:0000259" key="2">
    <source>
        <dbReference type="Pfam" id="PF02470"/>
    </source>
</evidence>
<evidence type="ECO:0000313" key="4">
    <source>
        <dbReference type="EMBL" id="QNJ90086.1"/>
    </source>
</evidence>
<dbReference type="AlphaFoldDB" id="A0A7G8P6X0"/>
<dbReference type="NCBIfam" id="TIGR00996">
    <property type="entry name" value="Mtu_fam_mce"/>
    <property type="match status" value="1"/>
</dbReference>
<dbReference type="GO" id="GO:0005576">
    <property type="term" value="C:extracellular region"/>
    <property type="evidence" value="ECO:0007669"/>
    <property type="project" value="TreeGrafter"/>
</dbReference>
<dbReference type="InterPro" id="IPR005693">
    <property type="entry name" value="Mce"/>
</dbReference>
<keyword evidence="1" id="KW-0812">Transmembrane</keyword>
<dbReference type="PANTHER" id="PTHR33371:SF19">
    <property type="entry name" value="MCE-FAMILY PROTEIN MCE4A"/>
    <property type="match status" value="1"/>
</dbReference>
<evidence type="ECO:0000256" key="1">
    <source>
        <dbReference type="SAM" id="Phobius"/>
    </source>
</evidence>
<proteinExistence type="predicted"/>
<feature type="transmembrane region" description="Helical" evidence="1">
    <location>
        <begin position="32"/>
        <end position="52"/>
    </location>
</feature>
<organism evidence="4 5">
    <name type="scientific">Mycolicibacterium fluoranthenivorans</name>
    <dbReference type="NCBI Taxonomy" id="258505"/>
    <lineage>
        <taxon>Bacteria</taxon>
        <taxon>Bacillati</taxon>
        <taxon>Actinomycetota</taxon>
        <taxon>Actinomycetes</taxon>
        <taxon>Mycobacteriales</taxon>
        <taxon>Mycobacteriaceae</taxon>
        <taxon>Mycolicibacterium</taxon>
    </lineage>
</organism>
<dbReference type="GO" id="GO:0051701">
    <property type="term" value="P:biological process involved in interaction with host"/>
    <property type="evidence" value="ECO:0007669"/>
    <property type="project" value="TreeGrafter"/>
</dbReference>
<feature type="domain" description="Mce/MlaD" evidence="2">
    <location>
        <begin position="61"/>
        <end position="135"/>
    </location>
</feature>
<evidence type="ECO:0000259" key="3">
    <source>
        <dbReference type="Pfam" id="PF11887"/>
    </source>
</evidence>
<dbReference type="EMBL" id="CP059894">
    <property type="protein sequence ID" value="QNJ90086.1"/>
    <property type="molecule type" value="Genomic_DNA"/>
</dbReference>
<sequence length="419" mass="44262">MGRRRRCRRPSDRLSKGETVALTSGRVAAKRFAAVALTAGMTAAAVMTYLAYTASFTPVESVTVTADRAGLVMDRDAKVKYLGVQVGTVSDIAFDGAQARLTLKILRSQMDFIPANAPVRIVSNTVFGAKSVDFLAPEHPSQDALAPNSSLHATDVGVEVNTLFQTLVDTLHKIDPVELNATLSAISEGLRNNGRDLGATLAGANNLLGKLNPVLPTLHADLQKLGVVAADYADAAPDLATILTNAPTIARTLTDQQSELSSTLLATTGLATSAADTLEPAEDDLVAAVQRLRVPLTVLSDYSPEFGCLVDALSGAAKKFGDAVGVAVPGLFLNANFKPGVPAYTYPESLPTVNASGGPNCRGLPNLPTKQGSGSWYRPPFLVTDNAYIPYQPNTELQFDAPNTLQFLFNGAFAERDDF</sequence>
<dbReference type="Proteomes" id="UP000515498">
    <property type="component" value="Chromosome"/>
</dbReference>
<dbReference type="InterPro" id="IPR003399">
    <property type="entry name" value="Mce/MlaD"/>
</dbReference>
<dbReference type="InterPro" id="IPR052336">
    <property type="entry name" value="MlaD_Phospholipid_Transporter"/>
</dbReference>
<dbReference type="Pfam" id="PF02470">
    <property type="entry name" value="MlaD"/>
    <property type="match status" value="1"/>
</dbReference>
<evidence type="ECO:0000313" key="5">
    <source>
        <dbReference type="Proteomes" id="UP000515498"/>
    </source>
</evidence>